<name>A0A450U4R0_9GAMM</name>
<feature type="region of interest" description="Disordered" evidence="1">
    <location>
        <begin position="1"/>
        <end position="25"/>
    </location>
</feature>
<accession>A0A450U4R0</accession>
<proteinExistence type="predicted"/>
<organism evidence="2">
    <name type="scientific">Candidatus Kentrum sp. LFY</name>
    <dbReference type="NCBI Taxonomy" id="2126342"/>
    <lineage>
        <taxon>Bacteria</taxon>
        <taxon>Pseudomonadati</taxon>
        <taxon>Pseudomonadota</taxon>
        <taxon>Gammaproteobacteria</taxon>
        <taxon>Candidatus Kentrum</taxon>
    </lineage>
</organism>
<dbReference type="AlphaFoldDB" id="A0A450U4R0"/>
<dbReference type="EMBL" id="CAADFF010000001">
    <property type="protein sequence ID" value="VFJ85948.1"/>
    <property type="molecule type" value="Genomic_DNA"/>
</dbReference>
<feature type="compositionally biased region" description="Basic and acidic residues" evidence="1">
    <location>
        <begin position="1"/>
        <end position="16"/>
    </location>
</feature>
<sequence>MSRAKRSDPWNDERASMQKGNDLPWLMDMEAVREREFGPGIGDGPGIEGCVDDPHYRQLFGKKADQS</sequence>
<protein>
    <submittedName>
        <fullName evidence="2">Uncharacterized protein</fullName>
    </submittedName>
</protein>
<evidence type="ECO:0000256" key="1">
    <source>
        <dbReference type="SAM" id="MobiDB-lite"/>
    </source>
</evidence>
<evidence type="ECO:0000313" key="2">
    <source>
        <dbReference type="EMBL" id="VFJ85948.1"/>
    </source>
</evidence>
<reference evidence="2" key="1">
    <citation type="submission" date="2019-02" db="EMBL/GenBank/DDBJ databases">
        <authorList>
            <person name="Gruber-Vodicka R. H."/>
            <person name="Seah K. B. B."/>
        </authorList>
    </citation>
    <scope>NUCLEOTIDE SEQUENCE</scope>
    <source>
        <strain evidence="2">BECK_M7</strain>
    </source>
</reference>
<gene>
    <name evidence="2" type="ORF">BECKLFY1418B_GA0070995_10015</name>
</gene>